<dbReference type="EMBL" id="FAOP01000001">
    <property type="protein sequence ID" value="CUU00525.1"/>
    <property type="molecule type" value="Genomic_DNA"/>
</dbReference>
<dbReference type="SUPFAM" id="SSF52172">
    <property type="entry name" value="CheY-like"/>
    <property type="match status" value="1"/>
</dbReference>
<dbReference type="SUPFAM" id="SSF53649">
    <property type="entry name" value="Alkaline phosphatase-like"/>
    <property type="match status" value="1"/>
</dbReference>
<dbReference type="RefSeq" id="WP_320410001.1">
    <property type="nucleotide sequence ID" value="NZ_CZVJ01000083.1"/>
</dbReference>
<dbReference type="InterPro" id="IPR017850">
    <property type="entry name" value="Alkaline_phosphatase_core_sf"/>
</dbReference>
<accession>A0A0P1LYH4</accession>
<dbReference type="Gene3D" id="3.40.50.2300">
    <property type="match status" value="1"/>
</dbReference>
<dbReference type="AlphaFoldDB" id="A0A0P1L9X8"/>
<accession>A0A0S4MSZ7</accession>
<dbReference type="Proteomes" id="UP000182011">
    <property type="component" value="Unassembled WGS sequence"/>
</dbReference>
<evidence type="ECO:0000313" key="6">
    <source>
        <dbReference type="Proteomes" id="UP000182200"/>
    </source>
</evidence>
<gene>
    <name evidence="4" type="ORF">JGI4_00004</name>
    <name evidence="3" type="ORF">JGI8_00775</name>
</gene>
<dbReference type="InterPro" id="IPR001789">
    <property type="entry name" value="Sig_transdc_resp-reg_receiver"/>
</dbReference>
<dbReference type="Pfam" id="PF00072">
    <property type="entry name" value="Response_reg"/>
    <property type="match status" value="1"/>
</dbReference>
<dbReference type="InterPro" id="IPR011006">
    <property type="entry name" value="CheY-like_superfamily"/>
</dbReference>
<evidence type="ECO:0000259" key="2">
    <source>
        <dbReference type="PROSITE" id="PS50110"/>
    </source>
</evidence>
<dbReference type="PROSITE" id="PS50110">
    <property type="entry name" value="RESPONSE_REGULATORY"/>
    <property type="match status" value="1"/>
</dbReference>
<evidence type="ECO:0000313" key="4">
    <source>
        <dbReference type="EMBL" id="CUU00525.1"/>
    </source>
</evidence>
<dbReference type="GO" id="GO:0000160">
    <property type="term" value="P:phosphorelay signal transduction system"/>
    <property type="evidence" value="ECO:0007669"/>
    <property type="project" value="InterPro"/>
</dbReference>
<accession>A0A0P1L6A4</accession>
<evidence type="ECO:0000313" key="5">
    <source>
        <dbReference type="Proteomes" id="UP000182011"/>
    </source>
</evidence>
<dbReference type="STRING" id="1633631.GCA_001442925_00004"/>
<evidence type="ECO:0000313" key="3">
    <source>
        <dbReference type="EMBL" id="CUS84134.1"/>
    </source>
</evidence>
<dbReference type="Proteomes" id="UP000182200">
    <property type="component" value="Unassembled WGS sequence"/>
</dbReference>
<accession>A0A0N7MNL4</accession>
<protein>
    <submittedName>
        <fullName evidence="4">Response regulator receiver domain-containing protein</fullName>
    </submittedName>
</protein>
<keyword evidence="6" id="KW-1185">Reference proteome</keyword>
<dbReference type="Pfam" id="PF08665">
    <property type="entry name" value="PglZ"/>
    <property type="match status" value="1"/>
</dbReference>
<reference evidence="3 6" key="1">
    <citation type="submission" date="2015-11" db="EMBL/GenBank/DDBJ databases">
        <authorList>
            <person name="Varghese N."/>
        </authorList>
    </citation>
    <scope>NUCLEOTIDE SEQUENCE [LARGE SCALE GENOMIC DNA]</scope>
    <source>
        <strain evidence="3 6">JGI-8</strain>
    </source>
</reference>
<dbReference type="InterPro" id="IPR052048">
    <property type="entry name" value="ST_Response_Regulator"/>
</dbReference>
<accession>A0A0P1LQG7</accession>
<dbReference type="CDD" id="cd00156">
    <property type="entry name" value="REC"/>
    <property type="match status" value="1"/>
</dbReference>
<name>A0A0P1L9X8_9BACT</name>
<sequence length="523" mass="61446">MMKERGHILWIDDEIELLKPHILFLEQKGYKVSVATNGDDAVEFLRESGKDIDLILLDEIMPGKGGLQTLSEIKELFPGIPVVMVTKNEEESLMEEAIGRKISDYLTKPVNPSQILMVCKKFIEAKKITSEKLTVEYLQGFRAIENALMTELDYQDWIEIYLRLIKWDIELDEHPELGLRESLFEQKRRCNIEFGKFIEKNYPEWIESENRPVLSTDIVQRYIIPEIEDGKNVVFFVIDCMRLDQWFVMEKELHDFFIVERDYYYSILPTATPYSRNAIFSGLFPIEIERRFPELWEGNNDEERSRNKYEKEFLEDLLQRNRVKLKSKVKYFKIIDPDFGIGVEQNITTYAQGQLTAIVVNFVDMLAHSRGDSTVIRELSFDESAYRAVTNTWLVHSSFYRMLKTLSKMRNVVIFVTTDHGSIRALRGSKVLADREAATNLRYKYGRNLKCDEKEAIFIERPETYKLPKRGVAINYIIAKEDYYFVYPTDYHHYLNLYKDTFQHGGVSLEEMIVPIVKLIPKI</sequence>
<accession>A0A0P1L6H4</accession>
<dbReference type="SMART" id="SM00448">
    <property type="entry name" value="REC"/>
    <property type="match status" value="1"/>
</dbReference>
<accession>A0A0P1LRK2</accession>
<reference evidence="4 5" key="2">
    <citation type="submission" date="2015-11" db="EMBL/GenBank/DDBJ databases">
        <authorList>
            <person name="Zhang Y."/>
            <person name="Guo Z."/>
        </authorList>
    </citation>
    <scope>NUCLEOTIDE SEQUENCE [LARGE SCALE GENOMIC DNA]</scope>
    <source>
        <strain evidence="4">JGI-4</strain>
    </source>
</reference>
<dbReference type="EMBL" id="CZVI01000007">
    <property type="protein sequence ID" value="CUS84134.1"/>
    <property type="molecule type" value="Genomic_DNA"/>
</dbReference>
<accession>A0A0P1MGM9</accession>
<accession>A0A0P1L9X8</accession>
<dbReference type="Gene3D" id="3.40.720.10">
    <property type="entry name" value="Alkaline Phosphatase, subunit A"/>
    <property type="match status" value="1"/>
</dbReference>
<dbReference type="PANTHER" id="PTHR43228:SF1">
    <property type="entry name" value="TWO-COMPONENT RESPONSE REGULATOR ARR22"/>
    <property type="match status" value="1"/>
</dbReference>
<accession>A0A0P1P231</accession>
<proteinExistence type="predicted"/>
<feature type="domain" description="Response regulatory" evidence="2">
    <location>
        <begin position="7"/>
        <end position="123"/>
    </location>
</feature>
<evidence type="ECO:0000256" key="1">
    <source>
        <dbReference type="PROSITE-ProRule" id="PRU00169"/>
    </source>
</evidence>
<dbReference type="PANTHER" id="PTHR43228">
    <property type="entry name" value="TWO-COMPONENT RESPONSE REGULATOR"/>
    <property type="match status" value="1"/>
</dbReference>
<organism evidence="4 5">
    <name type="scientific">Candidatus Kryptonium thompsonii</name>
    <dbReference type="NCBI Taxonomy" id="1633631"/>
    <lineage>
        <taxon>Bacteria</taxon>
        <taxon>Pseudomonadati</taxon>
        <taxon>Candidatus Kryptoniota</taxon>
        <taxon>Candidatus Kryptonium</taxon>
    </lineage>
</organism>
<keyword evidence="1" id="KW-0597">Phosphoprotein</keyword>
<feature type="modified residue" description="4-aspartylphosphate" evidence="1">
    <location>
        <position position="58"/>
    </location>
</feature>